<name>A0A226WK86_CABSO</name>
<proteinExistence type="predicted"/>
<organism evidence="1 2">
    <name type="scientific">Caballeronia sordidicola</name>
    <name type="common">Burkholderia sordidicola</name>
    <dbReference type="NCBI Taxonomy" id="196367"/>
    <lineage>
        <taxon>Bacteria</taxon>
        <taxon>Pseudomonadati</taxon>
        <taxon>Pseudomonadota</taxon>
        <taxon>Betaproteobacteria</taxon>
        <taxon>Burkholderiales</taxon>
        <taxon>Burkholderiaceae</taxon>
        <taxon>Caballeronia</taxon>
    </lineage>
</organism>
<dbReference type="AlphaFoldDB" id="A0A226WK86"/>
<dbReference type="Proteomes" id="UP000214720">
    <property type="component" value="Unassembled WGS sequence"/>
</dbReference>
<comment type="caution">
    <text evidence="1">The sequence shown here is derived from an EMBL/GenBank/DDBJ whole genome shotgun (WGS) entry which is preliminary data.</text>
</comment>
<protein>
    <submittedName>
        <fullName evidence="1">Uncharacterized protein</fullName>
    </submittedName>
</protein>
<dbReference type="EMBL" id="MTHB01000304">
    <property type="protein sequence ID" value="OXC71606.1"/>
    <property type="molecule type" value="Genomic_DNA"/>
</dbReference>
<gene>
    <name evidence="1" type="ORF">BSU04_46250</name>
</gene>
<evidence type="ECO:0000313" key="2">
    <source>
        <dbReference type="Proteomes" id="UP000214720"/>
    </source>
</evidence>
<reference evidence="2" key="1">
    <citation type="submission" date="2017-01" db="EMBL/GenBank/DDBJ databases">
        <title>Genome Analysis of Deinococcus marmoris KOPRI26562.</title>
        <authorList>
            <person name="Kim J.H."/>
            <person name="Oh H.-M."/>
        </authorList>
    </citation>
    <scope>NUCLEOTIDE SEQUENCE [LARGE SCALE GENOMIC DNA]</scope>
    <source>
        <strain evidence="2">PAMC 26633</strain>
    </source>
</reference>
<sequence length="52" mass="5433">MTGTGLVVQSATWRAFVLKPGGLSRGSGHQAFFQALSRGSSSFTDCGSVDRI</sequence>
<accession>A0A226WK86</accession>
<evidence type="ECO:0000313" key="1">
    <source>
        <dbReference type="EMBL" id="OXC71606.1"/>
    </source>
</evidence>